<gene>
    <name evidence="1" type="ORF">WJU22_16160</name>
</gene>
<reference evidence="1 2" key="1">
    <citation type="submission" date="2024-03" db="EMBL/GenBank/DDBJ databases">
        <title>Chitinophaga caseinilytica sp. nov., a casein hydrolysing bacterium isolated from forest soil.</title>
        <authorList>
            <person name="Lee D.S."/>
            <person name="Han D.M."/>
            <person name="Baek J.H."/>
            <person name="Choi D.G."/>
            <person name="Jeon J.H."/>
            <person name="Jeon C.O."/>
        </authorList>
    </citation>
    <scope>NUCLEOTIDE SEQUENCE [LARGE SCALE GENOMIC DNA]</scope>
    <source>
        <strain evidence="1 2">KACC 19118</strain>
    </source>
</reference>
<organism evidence="1 2">
    <name type="scientific">Chitinophaga caseinilytica</name>
    <dbReference type="NCBI Taxonomy" id="2267521"/>
    <lineage>
        <taxon>Bacteria</taxon>
        <taxon>Pseudomonadati</taxon>
        <taxon>Bacteroidota</taxon>
        <taxon>Chitinophagia</taxon>
        <taxon>Chitinophagales</taxon>
        <taxon>Chitinophagaceae</taxon>
        <taxon>Chitinophaga</taxon>
    </lineage>
</organism>
<proteinExistence type="predicted"/>
<dbReference type="RefSeq" id="WP_341839211.1">
    <property type="nucleotide sequence ID" value="NZ_CP149792.1"/>
</dbReference>
<protein>
    <submittedName>
        <fullName evidence="1">Uncharacterized protein</fullName>
    </submittedName>
</protein>
<sequence length="169" mass="18749">MPVHVRLPVDSLVKLYLRHQILDTLFAGSPGGINGISPVLEKTADSLGFTPNIELRQRNVKEGFYLPSPTDTPIGARFRLSLDARAYPRRSLSGPITQQRIILLYQPPTPYAGKYQPVRNIMISVEPSYKRKRTRYLLTALSVPADIATSPFQAIGLGVMLLVAGTMKF</sequence>
<dbReference type="Proteomes" id="UP001449657">
    <property type="component" value="Chromosome"/>
</dbReference>
<evidence type="ECO:0000313" key="2">
    <source>
        <dbReference type="Proteomes" id="UP001449657"/>
    </source>
</evidence>
<name>A0ABZ2YY95_9BACT</name>
<accession>A0ABZ2YY95</accession>
<keyword evidence="2" id="KW-1185">Reference proteome</keyword>
<dbReference type="EMBL" id="CP150096">
    <property type="protein sequence ID" value="WZN44429.1"/>
    <property type="molecule type" value="Genomic_DNA"/>
</dbReference>
<evidence type="ECO:0000313" key="1">
    <source>
        <dbReference type="EMBL" id="WZN44429.1"/>
    </source>
</evidence>